<evidence type="ECO:0000313" key="4">
    <source>
        <dbReference type="Proteomes" id="UP000707206"/>
    </source>
</evidence>
<name>A0A967AW90_9FLAO</name>
<reference evidence="3" key="1">
    <citation type="submission" date="2019-07" db="EMBL/GenBank/DDBJ databases">
        <authorList>
            <person name="De-Chao Zhang Q."/>
        </authorList>
    </citation>
    <scope>NUCLEOTIDE SEQUENCE</scope>
    <source>
        <strain evidence="3">TP-CH-4</strain>
    </source>
</reference>
<feature type="compositionally biased region" description="Gly residues" evidence="1">
    <location>
        <begin position="217"/>
        <end position="227"/>
    </location>
</feature>
<feature type="region of interest" description="Disordered" evidence="1">
    <location>
        <begin position="55"/>
        <end position="81"/>
    </location>
</feature>
<feature type="region of interest" description="Disordered" evidence="1">
    <location>
        <begin position="138"/>
        <end position="227"/>
    </location>
</feature>
<evidence type="ECO:0000313" key="3">
    <source>
        <dbReference type="EMBL" id="NHF61059.1"/>
    </source>
</evidence>
<dbReference type="Proteomes" id="UP000707206">
    <property type="component" value="Unassembled WGS sequence"/>
</dbReference>
<gene>
    <name evidence="3" type="ORF">FK220_017035</name>
</gene>
<proteinExistence type="predicted"/>
<dbReference type="EMBL" id="VIKU02000005">
    <property type="protein sequence ID" value="NHF61059.1"/>
    <property type="molecule type" value="Genomic_DNA"/>
</dbReference>
<feature type="compositionally biased region" description="Basic and acidic residues" evidence="1">
    <location>
        <begin position="138"/>
        <end position="176"/>
    </location>
</feature>
<organism evidence="3 4">
    <name type="scientific">Pelagihabitans pacificus</name>
    <dbReference type="NCBI Taxonomy" id="2696054"/>
    <lineage>
        <taxon>Bacteria</taxon>
        <taxon>Pseudomonadati</taxon>
        <taxon>Bacteroidota</taxon>
        <taxon>Flavobacteriia</taxon>
        <taxon>Flavobacteriales</taxon>
        <taxon>Flavobacteriaceae</taxon>
        <taxon>Pelagihabitans</taxon>
    </lineage>
</organism>
<keyword evidence="2" id="KW-0472">Membrane</keyword>
<protein>
    <submittedName>
        <fullName evidence="3">Energy transducer TonB</fullName>
    </submittedName>
</protein>
<keyword evidence="2" id="KW-0812">Transmembrane</keyword>
<feature type="transmembrane region" description="Helical" evidence="2">
    <location>
        <begin position="12"/>
        <end position="32"/>
    </location>
</feature>
<sequence>MSFLNTRHKKQSFTLTTLLLSVLLLIMFYIGLNYLDPPIENGISVNFGTTDFGSGQVQPKQRVRSEPMETPPVEPTKQEQAVEEVVEEVKEEVPEEVSKEAPAEKVLTKEDPEAIKIKQAREAKRKADEAAEVAKRKAEEAEKRKKAEAARIAQQKRDAEERARREQEAKKKKLDELMGGLNKSDGTASGSEGDDTRSGDKGQPDGDPYATSYYGSPGSGSGTGGYGLNGRSLVSKGKVQQECNEEGRVVVKIVVDRNGKVVSATPGVKGTTNNAACLLEPAKKTAFLHKWNLDSKAPSQQVGFVVVNFKLGE</sequence>
<evidence type="ECO:0000256" key="2">
    <source>
        <dbReference type="SAM" id="Phobius"/>
    </source>
</evidence>
<comment type="caution">
    <text evidence="3">The sequence shown here is derived from an EMBL/GenBank/DDBJ whole genome shotgun (WGS) entry which is preliminary data.</text>
</comment>
<dbReference type="RefSeq" id="WP_152575540.1">
    <property type="nucleotide sequence ID" value="NZ_VIKU02000005.1"/>
</dbReference>
<dbReference type="AlphaFoldDB" id="A0A967AW90"/>
<reference evidence="3" key="2">
    <citation type="submission" date="2020-03" db="EMBL/GenBank/DDBJ databases">
        <title>Flavobacteriaceae bacterium strain TP-CH-4, a member of the family Flavobacteriaceae isolated from a deep-sea seamount.</title>
        <authorList>
            <person name="Zhang D.-C."/>
        </authorList>
    </citation>
    <scope>NUCLEOTIDE SEQUENCE</scope>
    <source>
        <strain evidence="3">TP-CH-4</strain>
    </source>
</reference>
<keyword evidence="2" id="KW-1133">Transmembrane helix</keyword>
<feature type="compositionally biased region" description="Basic and acidic residues" evidence="1">
    <location>
        <begin position="194"/>
        <end position="204"/>
    </location>
</feature>
<keyword evidence="4" id="KW-1185">Reference proteome</keyword>
<evidence type="ECO:0000256" key="1">
    <source>
        <dbReference type="SAM" id="MobiDB-lite"/>
    </source>
</evidence>
<accession>A0A967AW90</accession>